<evidence type="ECO:0000256" key="8">
    <source>
        <dbReference type="ARBA" id="ARBA00022832"/>
    </source>
</evidence>
<evidence type="ECO:0000259" key="24">
    <source>
        <dbReference type="Pfam" id="PF03061"/>
    </source>
</evidence>
<evidence type="ECO:0000256" key="11">
    <source>
        <dbReference type="ARBA" id="ARBA00023136"/>
    </source>
</evidence>
<evidence type="ECO:0000256" key="1">
    <source>
        <dbReference type="ARBA" id="ARBA00004170"/>
    </source>
</evidence>
<keyword evidence="10" id="KW-0443">Lipid metabolism</keyword>
<organism evidence="25 26">
    <name type="scientific">Rhodococcus rhodnii LMG 5362</name>
    <dbReference type="NCBI Taxonomy" id="1273125"/>
    <lineage>
        <taxon>Bacteria</taxon>
        <taxon>Bacillati</taxon>
        <taxon>Actinomycetota</taxon>
        <taxon>Actinomycetes</taxon>
        <taxon>Mycobacteriales</taxon>
        <taxon>Nocardiaceae</taxon>
        <taxon>Rhodococcus</taxon>
    </lineage>
</organism>
<keyword evidence="11" id="KW-0472">Membrane</keyword>
<evidence type="ECO:0000256" key="13">
    <source>
        <dbReference type="ARBA" id="ARBA00035852"/>
    </source>
</evidence>
<comment type="catalytic activity">
    <reaction evidence="20">
        <text>hexadecanoyl-CoA + H2O = hexadecanoate + CoA + H(+)</text>
        <dbReference type="Rhea" id="RHEA:16645"/>
        <dbReference type="ChEBI" id="CHEBI:7896"/>
        <dbReference type="ChEBI" id="CHEBI:15377"/>
        <dbReference type="ChEBI" id="CHEBI:15378"/>
        <dbReference type="ChEBI" id="CHEBI:57287"/>
        <dbReference type="ChEBI" id="CHEBI:57379"/>
        <dbReference type="EC" id="3.1.2.2"/>
    </reaction>
    <physiologicalReaction direction="left-to-right" evidence="20">
        <dbReference type="Rhea" id="RHEA:16646"/>
    </physiologicalReaction>
</comment>
<dbReference type="GO" id="GO:0005737">
    <property type="term" value="C:cytoplasm"/>
    <property type="evidence" value="ECO:0007669"/>
    <property type="project" value="UniProtKB-SubCell"/>
</dbReference>
<evidence type="ECO:0000256" key="19">
    <source>
        <dbReference type="ARBA" id="ARBA00047588"/>
    </source>
</evidence>
<comment type="catalytic activity">
    <reaction evidence="22">
        <text>dodecanoyl-CoA + H2O = dodecanoate + CoA + H(+)</text>
        <dbReference type="Rhea" id="RHEA:30135"/>
        <dbReference type="ChEBI" id="CHEBI:15377"/>
        <dbReference type="ChEBI" id="CHEBI:15378"/>
        <dbReference type="ChEBI" id="CHEBI:18262"/>
        <dbReference type="ChEBI" id="CHEBI:57287"/>
        <dbReference type="ChEBI" id="CHEBI:57375"/>
    </reaction>
    <physiologicalReaction direction="left-to-right" evidence="22">
        <dbReference type="Rhea" id="RHEA:30136"/>
    </physiologicalReaction>
</comment>
<dbReference type="PATRIC" id="fig|1273125.3.peg.3288"/>
<evidence type="ECO:0000256" key="12">
    <source>
        <dbReference type="ARBA" id="ARBA00023273"/>
    </source>
</evidence>
<evidence type="ECO:0000256" key="16">
    <source>
        <dbReference type="ARBA" id="ARBA00038848"/>
    </source>
</evidence>
<evidence type="ECO:0000256" key="6">
    <source>
        <dbReference type="ARBA" id="ARBA00022703"/>
    </source>
</evidence>
<evidence type="ECO:0000256" key="14">
    <source>
        <dbReference type="ARBA" id="ARBA00037002"/>
    </source>
</evidence>
<dbReference type="eggNOG" id="COG2050">
    <property type="taxonomic scope" value="Bacteria"/>
</dbReference>
<dbReference type="EC" id="3.1.2.2" evidence="16"/>
<comment type="catalytic activity">
    <reaction evidence="19">
        <text>octanoyl-CoA + H2O = octanoate + CoA + H(+)</text>
        <dbReference type="Rhea" id="RHEA:30143"/>
        <dbReference type="ChEBI" id="CHEBI:15377"/>
        <dbReference type="ChEBI" id="CHEBI:15378"/>
        <dbReference type="ChEBI" id="CHEBI:25646"/>
        <dbReference type="ChEBI" id="CHEBI:57287"/>
        <dbReference type="ChEBI" id="CHEBI:57386"/>
    </reaction>
    <physiologicalReaction direction="left-to-right" evidence="19">
        <dbReference type="Rhea" id="RHEA:30144"/>
    </physiologicalReaction>
</comment>
<comment type="catalytic activity">
    <reaction evidence="23">
        <text>tetradecanoyl-CoA + H2O = tetradecanoate + CoA + H(+)</text>
        <dbReference type="Rhea" id="RHEA:40119"/>
        <dbReference type="ChEBI" id="CHEBI:15377"/>
        <dbReference type="ChEBI" id="CHEBI:15378"/>
        <dbReference type="ChEBI" id="CHEBI:30807"/>
        <dbReference type="ChEBI" id="CHEBI:57287"/>
        <dbReference type="ChEBI" id="CHEBI:57385"/>
    </reaction>
    <physiologicalReaction direction="left-to-right" evidence="23">
        <dbReference type="Rhea" id="RHEA:40120"/>
    </physiologicalReaction>
</comment>
<evidence type="ECO:0000256" key="15">
    <source>
        <dbReference type="ARBA" id="ARBA00038456"/>
    </source>
</evidence>
<evidence type="ECO:0000256" key="20">
    <source>
        <dbReference type="ARBA" id="ARBA00047734"/>
    </source>
</evidence>
<dbReference type="SUPFAM" id="SSF54637">
    <property type="entry name" value="Thioesterase/thiol ester dehydrase-isomerase"/>
    <property type="match status" value="1"/>
</dbReference>
<evidence type="ECO:0000256" key="2">
    <source>
        <dbReference type="ARBA" id="ARBA00004496"/>
    </source>
</evidence>
<comment type="caution">
    <text evidence="25">The sequence shown here is derived from an EMBL/GenBank/DDBJ whole genome shotgun (WGS) entry which is preliminary data.</text>
</comment>
<evidence type="ECO:0000256" key="3">
    <source>
        <dbReference type="ARBA" id="ARBA00004632"/>
    </source>
</evidence>
<dbReference type="GO" id="GO:0016787">
    <property type="term" value="F:hydrolase activity"/>
    <property type="evidence" value="ECO:0007669"/>
    <property type="project" value="UniProtKB-KW"/>
</dbReference>
<proteinExistence type="inferred from homology"/>
<dbReference type="EMBL" id="APMY01000100">
    <property type="protein sequence ID" value="EOM75231.1"/>
    <property type="molecule type" value="Genomic_DNA"/>
</dbReference>
<keyword evidence="8" id="KW-0276">Fatty acid metabolism</keyword>
<dbReference type="GO" id="GO:0006631">
    <property type="term" value="P:fatty acid metabolic process"/>
    <property type="evidence" value="ECO:0007669"/>
    <property type="project" value="UniProtKB-KW"/>
</dbReference>
<sequence length="212" mass="22565">MVDITFCRSEDRRLDRTGLHYRSMSSTWTLPDDLQAPTIVPEFPASGEPLPRHWSLCFGCGDDQPSGIQMTFVVGDGASVVGRFEVARRYQGGPGVIHGGILGTAFDEAQGMACRSVALAVVTAHLEIDFARPIPLDSTLEITAKVDGTVRRKVYTSAEARIVAGPGADPDVVVGTSRGLFLVIDQTHFEKVKSMVDAVPAAAGTAAEASSF</sequence>
<evidence type="ECO:0000256" key="21">
    <source>
        <dbReference type="ARBA" id="ARBA00047969"/>
    </source>
</evidence>
<dbReference type="PANTHER" id="PTHR12418:SF19">
    <property type="entry name" value="ACYL-COENZYME A THIOESTERASE THEM4"/>
    <property type="match status" value="1"/>
</dbReference>
<keyword evidence="4" id="KW-1003">Cell membrane</keyword>
<dbReference type="CDD" id="cd03443">
    <property type="entry name" value="PaaI_thioesterase"/>
    <property type="match status" value="1"/>
</dbReference>
<gene>
    <name evidence="25" type="ORF">Rrhod_3452</name>
</gene>
<keyword evidence="26" id="KW-1185">Reference proteome</keyword>
<evidence type="ECO:0000313" key="25">
    <source>
        <dbReference type="EMBL" id="EOM75231.1"/>
    </source>
</evidence>
<keyword evidence="7" id="KW-0378">Hydrolase</keyword>
<dbReference type="InterPro" id="IPR029069">
    <property type="entry name" value="HotDog_dom_sf"/>
</dbReference>
<evidence type="ECO:0000256" key="10">
    <source>
        <dbReference type="ARBA" id="ARBA00023098"/>
    </source>
</evidence>
<feature type="domain" description="Thioesterase" evidence="24">
    <location>
        <begin position="95"/>
        <end position="161"/>
    </location>
</feature>
<comment type="catalytic activity">
    <reaction evidence="13">
        <text>(5Z,8Z,11Z,14Z)-eicosatetraenoyl-CoA + H2O = (5Z,8Z,11Z,14Z)-eicosatetraenoate + CoA + H(+)</text>
        <dbReference type="Rhea" id="RHEA:40151"/>
        <dbReference type="ChEBI" id="CHEBI:15377"/>
        <dbReference type="ChEBI" id="CHEBI:15378"/>
        <dbReference type="ChEBI" id="CHEBI:32395"/>
        <dbReference type="ChEBI" id="CHEBI:57287"/>
        <dbReference type="ChEBI" id="CHEBI:57368"/>
    </reaction>
    <physiologicalReaction direction="left-to-right" evidence="13">
        <dbReference type="Rhea" id="RHEA:40152"/>
    </physiologicalReaction>
</comment>
<evidence type="ECO:0000256" key="17">
    <source>
        <dbReference type="ARBA" id="ARBA00040123"/>
    </source>
</evidence>
<comment type="similarity">
    <text evidence="15">Belongs to the THEM4/THEM5 thioesterase family.</text>
</comment>
<comment type="subcellular location">
    <subcellularLocation>
        <location evidence="3">Cell projection</location>
        <location evidence="3">Ruffle membrane</location>
    </subcellularLocation>
    <subcellularLocation>
        <location evidence="2">Cytoplasm</location>
    </subcellularLocation>
    <subcellularLocation>
        <location evidence="1">Membrane</location>
        <topology evidence="1">Peripheral membrane protein</topology>
    </subcellularLocation>
</comment>
<evidence type="ECO:0000256" key="4">
    <source>
        <dbReference type="ARBA" id="ARBA00022475"/>
    </source>
</evidence>
<evidence type="ECO:0000256" key="7">
    <source>
        <dbReference type="ARBA" id="ARBA00022801"/>
    </source>
</evidence>
<dbReference type="InterPro" id="IPR052365">
    <property type="entry name" value="THEM4/THEM5_acyl-CoA_thioest"/>
</dbReference>
<comment type="catalytic activity">
    <reaction evidence="21">
        <text>decanoyl-CoA + H2O = decanoate + CoA + H(+)</text>
        <dbReference type="Rhea" id="RHEA:40059"/>
        <dbReference type="ChEBI" id="CHEBI:15377"/>
        <dbReference type="ChEBI" id="CHEBI:15378"/>
        <dbReference type="ChEBI" id="CHEBI:27689"/>
        <dbReference type="ChEBI" id="CHEBI:57287"/>
        <dbReference type="ChEBI" id="CHEBI:61430"/>
    </reaction>
    <physiologicalReaction direction="left-to-right" evidence="21">
        <dbReference type="Rhea" id="RHEA:40060"/>
    </physiologicalReaction>
</comment>
<reference evidence="25 26" key="1">
    <citation type="journal article" date="2013" name="Genome Announc.">
        <title>Draft Genome Sequence of Rhodococcus rhodnii Strain LMG5362, a Symbiont of Rhodnius prolixus (Hemiptera, Reduviidae, Triatominae), the Principle Vector of Trypanosoma cruzi.</title>
        <authorList>
            <person name="Pachebat J.A."/>
            <person name="van Keulen G."/>
            <person name="Whitten M.M."/>
            <person name="Girdwood S."/>
            <person name="Del Sol R."/>
            <person name="Dyson P.J."/>
            <person name="Facey P.D."/>
        </authorList>
    </citation>
    <scope>NUCLEOTIDE SEQUENCE [LARGE SCALE GENOMIC DNA]</scope>
    <source>
        <strain evidence="25 26">LMG 5362</strain>
    </source>
</reference>
<dbReference type="Proteomes" id="UP000013525">
    <property type="component" value="Unassembled WGS sequence"/>
</dbReference>
<evidence type="ECO:0000313" key="26">
    <source>
        <dbReference type="Proteomes" id="UP000013525"/>
    </source>
</evidence>
<dbReference type="GO" id="GO:0016020">
    <property type="term" value="C:membrane"/>
    <property type="evidence" value="ECO:0007669"/>
    <property type="project" value="UniProtKB-SubCell"/>
</dbReference>
<dbReference type="Pfam" id="PF03061">
    <property type="entry name" value="4HBT"/>
    <property type="match status" value="1"/>
</dbReference>
<keyword evidence="12" id="KW-0966">Cell projection</keyword>
<keyword evidence="5" id="KW-0963">Cytoplasm</keyword>
<evidence type="ECO:0000256" key="9">
    <source>
        <dbReference type="ARBA" id="ARBA00022946"/>
    </source>
</evidence>
<accession>R7WJ04</accession>
<evidence type="ECO:0000256" key="23">
    <source>
        <dbReference type="ARBA" id="ARBA00048180"/>
    </source>
</evidence>
<comment type="catalytic activity">
    <reaction evidence="14">
        <text>(9Z)-octadecenoyl-CoA + H2O = (9Z)-octadecenoate + CoA + H(+)</text>
        <dbReference type="Rhea" id="RHEA:40139"/>
        <dbReference type="ChEBI" id="CHEBI:15377"/>
        <dbReference type="ChEBI" id="CHEBI:15378"/>
        <dbReference type="ChEBI" id="CHEBI:30823"/>
        <dbReference type="ChEBI" id="CHEBI:57287"/>
        <dbReference type="ChEBI" id="CHEBI:57387"/>
    </reaction>
    <physiologicalReaction direction="left-to-right" evidence="14">
        <dbReference type="Rhea" id="RHEA:40140"/>
    </physiologicalReaction>
</comment>
<dbReference type="AlphaFoldDB" id="R7WJ04"/>
<dbReference type="InterPro" id="IPR006683">
    <property type="entry name" value="Thioestr_dom"/>
</dbReference>
<keyword evidence="6" id="KW-0053">Apoptosis</keyword>
<evidence type="ECO:0000256" key="18">
    <source>
        <dbReference type="ARBA" id="ARBA00043210"/>
    </source>
</evidence>
<evidence type="ECO:0000256" key="5">
    <source>
        <dbReference type="ARBA" id="ARBA00022490"/>
    </source>
</evidence>
<dbReference type="PANTHER" id="PTHR12418">
    <property type="entry name" value="ACYL-COENZYME A THIOESTERASE THEM4"/>
    <property type="match status" value="1"/>
</dbReference>
<dbReference type="Gene3D" id="3.10.129.10">
    <property type="entry name" value="Hotdog Thioesterase"/>
    <property type="match status" value="1"/>
</dbReference>
<protein>
    <recommendedName>
        <fullName evidence="17">Acyl-coenzyme A thioesterase THEM4</fullName>
        <ecNumber evidence="16">3.1.2.2</ecNumber>
    </recommendedName>
    <alternativeName>
        <fullName evidence="18">Thioesterase superfamily member 4</fullName>
    </alternativeName>
</protein>
<evidence type="ECO:0000256" key="22">
    <source>
        <dbReference type="ARBA" id="ARBA00048074"/>
    </source>
</evidence>
<name>R7WJ04_9NOCA</name>
<keyword evidence="9" id="KW-0809">Transit peptide</keyword>